<protein>
    <submittedName>
        <fullName evidence="3">Cell envelope biogenesis protein AsmA</fullName>
    </submittedName>
</protein>
<dbReference type="PANTHER" id="PTHR30441">
    <property type="entry name" value="DUF748 DOMAIN-CONTAINING PROTEIN"/>
    <property type="match status" value="1"/>
</dbReference>
<dbReference type="Pfam" id="PF05170">
    <property type="entry name" value="AsmA"/>
    <property type="match status" value="2"/>
</dbReference>
<dbReference type="InterPro" id="IPR007844">
    <property type="entry name" value="AsmA"/>
</dbReference>
<organism evidence="3 4">
    <name type="scientific">Agarivorans gilvus</name>
    <dbReference type="NCBI Taxonomy" id="680279"/>
    <lineage>
        <taxon>Bacteria</taxon>
        <taxon>Pseudomonadati</taxon>
        <taxon>Pseudomonadota</taxon>
        <taxon>Gammaproteobacteria</taxon>
        <taxon>Alteromonadales</taxon>
        <taxon>Alteromonadaceae</taxon>
        <taxon>Agarivorans</taxon>
    </lineage>
</organism>
<dbReference type="PANTHER" id="PTHR30441:SF4">
    <property type="entry name" value="PROTEIN ASMA"/>
    <property type="match status" value="1"/>
</dbReference>
<evidence type="ECO:0000313" key="3">
    <source>
        <dbReference type="EMBL" id="GGA95309.1"/>
    </source>
</evidence>
<feature type="domain" description="AsmA" evidence="2">
    <location>
        <begin position="190"/>
        <end position="517"/>
    </location>
</feature>
<reference evidence="4" key="1">
    <citation type="journal article" date="2019" name="Int. J. Syst. Evol. Microbiol.">
        <title>The Global Catalogue of Microorganisms (GCM) 10K type strain sequencing project: providing services to taxonomists for standard genome sequencing and annotation.</title>
        <authorList>
            <consortium name="The Broad Institute Genomics Platform"/>
            <consortium name="The Broad Institute Genome Sequencing Center for Infectious Disease"/>
            <person name="Wu L."/>
            <person name="Ma J."/>
        </authorList>
    </citation>
    <scope>NUCLEOTIDE SEQUENCE [LARGE SCALE GENOMIC DNA]</scope>
    <source>
        <strain evidence="4">CGMCC 1.10131</strain>
    </source>
</reference>
<proteinExistence type="predicted"/>
<gene>
    <name evidence="3" type="primary">asmA</name>
    <name evidence="3" type="ORF">GCM10007414_05110</name>
</gene>
<dbReference type="RefSeq" id="WP_055731533.1">
    <property type="nucleotide sequence ID" value="NZ_BMDY01000002.1"/>
</dbReference>
<dbReference type="InterPro" id="IPR052894">
    <property type="entry name" value="AsmA-related"/>
</dbReference>
<evidence type="ECO:0000256" key="1">
    <source>
        <dbReference type="SAM" id="MobiDB-lite"/>
    </source>
</evidence>
<feature type="region of interest" description="Disordered" evidence="1">
    <location>
        <begin position="318"/>
        <end position="340"/>
    </location>
</feature>
<feature type="compositionally biased region" description="Polar residues" evidence="1">
    <location>
        <begin position="326"/>
        <end position="337"/>
    </location>
</feature>
<sequence length="624" mass="67321">MKKLLYAIAALLLVFVVVIVVAVSLVNTDDIKQLLVTKTKQATGRDLVIEGDLSWRFFPSIGFELGKLRLVDPPEFGDGNTFSMDGAEMSVALLPLFSKTIEVGDINIAGLNLRYQTKADGSTNLDDLTQAGSSQTASESDPTQSQQPASSSASDWQIRLSGINVSDANVQLIDLKQNKTQLLGPVNFTLQGLELDQDNAFSMSLKYTDGKLQLADELQGLLFVASDFDQLALKGVTNTLTLEGASLPNGKMNIASEFELAYTLSSKTAQLSELKVDIDGNTQLNGSSSVVLADLPLIKFDLHIPLLDSKYFLAADTQSSSSEQQTPSNKESTTPSEQEPDLSALKLFNLDGQLSIDKLQHGKLHIENLKQQLSLKNAVLRLNELSAELYGGKFNTSASLNAQGKVATYKLNANLANVQARPLLSDAADFEFIAGSLQSTLKLQGKGLTQTAIKQNISGPINASFTDGAIYGINIPQMIRTTKAQLQGGDRQQAQQEQKTDFSELLLEVNLGNSLATVSKAQLISPLLRVDGQGNSHLVRESLDFDFIVKVVASLEGQGAKNDLAGLNIPLKIGGNWTSPEINLDMKKLLQGQAKEALSKELNKALGDDENSKKLLDSLGSFFN</sequence>
<evidence type="ECO:0000313" key="4">
    <source>
        <dbReference type="Proteomes" id="UP000651977"/>
    </source>
</evidence>
<feature type="region of interest" description="Disordered" evidence="1">
    <location>
        <begin position="124"/>
        <end position="152"/>
    </location>
</feature>
<feature type="compositionally biased region" description="Polar residues" evidence="1">
    <location>
        <begin position="124"/>
        <end position="139"/>
    </location>
</feature>
<feature type="domain" description="AsmA" evidence="2">
    <location>
        <begin position="2"/>
        <end position="179"/>
    </location>
</feature>
<evidence type="ECO:0000259" key="2">
    <source>
        <dbReference type="Pfam" id="PF05170"/>
    </source>
</evidence>
<dbReference type="EMBL" id="BMDY01000002">
    <property type="protein sequence ID" value="GGA95309.1"/>
    <property type="molecule type" value="Genomic_DNA"/>
</dbReference>
<accession>A0ABQ1HWT5</accession>
<feature type="compositionally biased region" description="Low complexity" evidence="1">
    <location>
        <begin position="140"/>
        <end position="152"/>
    </location>
</feature>
<keyword evidence="4" id="KW-1185">Reference proteome</keyword>
<dbReference type="Proteomes" id="UP000651977">
    <property type="component" value="Unassembled WGS sequence"/>
</dbReference>
<name>A0ABQ1HWT5_9ALTE</name>
<comment type="caution">
    <text evidence="3">The sequence shown here is derived from an EMBL/GenBank/DDBJ whole genome shotgun (WGS) entry which is preliminary data.</text>
</comment>